<dbReference type="EMBL" id="GBRH01231371">
    <property type="protein sequence ID" value="JAD66524.1"/>
    <property type="molecule type" value="Transcribed_RNA"/>
</dbReference>
<reference evidence="1" key="2">
    <citation type="journal article" date="2015" name="Data Brief">
        <title>Shoot transcriptome of the giant reed, Arundo donax.</title>
        <authorList>
            <person name="Barrero R.A."/>
            <person name="Guerrero F.D."/>
            <person name="Moolhuijzen P."/>
            <person name="Goolsby J.A."/>
            <person name="Tidwell J."/>
            <person name="Bellgard S.E."/>
            <person name="Bellgard M.I."/>
        </authorList>
    </citation>
    <scope>NUCLEOTIDE SEQUENCE</scope>
    <source>
        <tissue evidence="1">Shoot tissue taken approximately 20 cm above the soil surface</tissue>
    </source>
</reference>
<evidence type="ECO:0000313" key="1">
    <source>
        <dbReference type="EMBL" id="JAD66524.1"/>
    </source>
</evidence>
<protein>
    <submittedName>
        <fullName evidence="1">Uncharacterized protein</fullName>
    </submittedName>
</protein>
<name>A0A0A9BR92_ARUDO</name>
<organism evidence="1">
    <name type="scientific">Arundo donax</name>
    <name type="common">Giant reed</name>
    <name type="synonym">Donax arundinaceus</name>
    <dbReference type="NCBI Taxonomy" id="35708"/>
    <lineage>
        <taxon>Eukaryota</taxon>
        <taxon>Viridiplantae</taxon>
        <taxon>Streptophyta</taxon>
        <taxon>Embryophyta</taxon>
        <taxon>Tracheophyta</taxon>
        <taxon>Spermatophyta</taxon>
        <taxon>Magnoliopsida</taxon>
        <taxon>Liliopsida</taxon>
        <taxon>Poales</taxon>
        <taxon>Poaceae</taxon>
        <taxon>PACMAD clade</taxon>
        <taxon>Arundinoideae</taxon>
        <taxon>Arundineae</taxon>
        <taxon>Arundo</taxon>
    </lineage>
</organism>
<sequence length="11" mass="1345">MVKNPNFPRKN</sequence>
<proteinExistence type="predicted"/>
<accession>A0A0A9BR92</accession>
<reference evidence="1" key="1">
    <citation type="submission" date="2014-09" db="EMBL/GenBank/DDBJ databases">
        <authorList>
            <person name="Magalhaes I.L.F."/>
            <person name="Oliveira U."/>
            <person name="Santos F.R."/>
            <person name="Vidigal T.H.D.A."/>
            <person name="Brescovit A.D."/>
            <person name="Santos A.J."/>
        </authorList>
    </citation>
    <scope>NUCLEOTIDE SEQUENCE</scope>
    <source>
        <tissue evidence="1">Shoot tissue taken approximately 20 cm above the soil surface</tissue>
    </source>
</reference>